<name>A0AAD9PS41_ACRCE</name>
<dbReference type="EMBL" id="JARQWQ010000157">
    <property type="protein sequence ID" value="KAK2548062.1"/>
    <property type="molecule type" value="Genomic_DNA"/>
</dbReference>
<proteinExistence type="predicted"/>
<dbReference type="PANTHER" id="PTHR33050">
    <property type="entry name" value="REVERSE TRANSCRIPTASE DOMAIN-CONTAINING PROTEIN"/>
    <property type="match status" value="1"/>
</dbReference>
<keyword evidence="2" id="KW-1185">Reference proteome</keyword>
<organism evidence="1 2">
    <name type="scientific">Acropora cervicornis</name>
    <name type="common">Staghorn coral</name>
    <dbReference type="NCBI Taxonomy" id="6130"/>
    <lineage>
        <taxon>Eukaryota</taxon>
        <taxon>Metazoa</taxon>
        <taxon>Cnidaria</taxon>
        <taxon>Anthozoa</taxon>
        <taxon>Hexacorallia</taxon>
        <taxon>Scleractinia</taxon>
        <taxon>Astrocoeniina</taxon>
        <taxon>Acroporidae</taxon>
        <taxon>Acropora</taxon>
    </lineage>
</organism>
<evidence type="ECO:0000313" key="1">
    <source>
        <dbReference type="EMBL" id="KAK2548062.1"/>
    </source>
</evidence>
<reference evidence="1" key="2">
    <citation type="journal article" date="2023" name="Science">
        <title>Genomic signatures of disease resistance in endangered staghorn corals.</title>
        <authorList>
            <person name="Vollmer S.V."/>
            <person name="Selwyn J.D."/>
            <person name="Despard B.A."/>
            <person name="Roesel C.L."/>
        </authorList>
    </citation>
    <scope>NUCLEOTIDE SEQUENCE</scope>
    <source>
        <strain evidence="1">K2</strain>
    </source>
</reference>
<evidence type="ECO:0000313" key="2">
    <source>
        <dbReference type="Proteomes" id="UP001249851"/>
    </source>
</evidence>
<reference evidence="1" key="1">
    <citation type="journal article" date="2023" name="G3 (Bethesda)">
        <title>Whole genome assembly and annotation of the endangered Caribbean coral Acropora cervicornis.</title>
        <authorList>
            <person name="Selwyn J.D."/>
            <person name="Vollmer S.V."/>
        </authorList>
    </citation>
    <scope>NUCLEOTIDE SEQUENCE</scope>
    <source>
        <strain evidence="1">K2</strain>
    </source>
</reference>
<dbReference type="PANTHER" id="PTHR33050:SF7">
    <property type="entry name" value="RIBONUCLEASE H"/>
    <property type="match status" value="1"/>
</dbReference>
<dbReference type="Proteomes" id="UP001249851">
    <property type="component" value="Unassembled WGS sequence"/>
</dbReference>
<accession>A0AAD9PS41</accession>
<sequence length="236" mass="26359">MADPKASDPVEDTSSQVNLAILSSLERLNEGMAQLTDYMYQGRAAEENEDGESFGTEEAVFLFLQLGFHVHPEKSVLIPSQSLTFLGFTLNSVSMRVTLTQEKRDQLESLCTEAMNGEDLSIRFVAKVIGKVVSALPGMEFGRLHYRNLERDKIYALSANQGDYDALMQLSPAAKEELRWWCDNVGHWYRRIQHASYSHSFQVDARTAAGVSLALLTNPSSPMGFGPRNKDPFISM</sequence>
<dbReference type="InterPro" id="IPR052055">
    <property type="entry name" value="Hepadnavirus_pol/RT"/>
</dbReference>
<dbReference type="AlphaFoldDB" id="A0AAD9PS41"/>
<gene>
    <name evidence="1" type="ORF">P5673_031831</name>
</gene>
<comment type="caution">
    <text evidence="1">The sequence shown here is derived from an EMBL/GenBank/DDBJ whole genome shotgun (WGS) entry which is preliminary data.</text>
</comment>
<protein>
    <submittedName>
        <fullName evidence="1">Uncharacterized protein</fullName>
    </submittedName>
</protein>